<dbReference type="EMBL" id="JARULN010000007">
    <property type="protein sequence ID" value="MDG5754300.1"/>
    <property type="molecule type" value="Genomic_DNA"/>
</dbReference>
<keyword evidence="3" id="KW-0963">Cytoplasm</keyword>
<dbReference type="PRINTS" id="PR00080">
    <property type="entry name" value="SDRFAMILY"/>
</dbReference>
<organism evidence="7 8">
    <name type="scientific">Ectobacillus antri</name>
    <dbReference type="NCBI Taxonomy" id="2486280"/>
    <lineage>
        <taxon>Bacteria</taxon>
        <taxon>Bacillati</taxon>
        <taxon>Bacillota</taxon>
        <taxon>Bacilli</taxon>
        <taxon>Bacillales</taxon>
        <taxon>Bacillaceae</taxon>
        <taxon>Ectobacillus</taxon>
    </lineage>
</organism>
<protein>
    <submittedName>
        <fullName evidence="7">(S)-benzoin forming benzil reductase</fullName>
        <ecNumber evidence="7">1.1.1.320</ecNumber>
    </submittedName>
</protein>
<dbReference type="InterPro" id="IPR036291">
    <property type="entry name" value="NAD(P)-bd_dom_sf"/>
</dbReference>
<keyword evidence="5 7" id="KW-0560">Oxidoreductase</keyword>
<dbReference type="GO" id="GO:0016491">
    <property type="term" value="F:oxidoreductase activity"/>
    <property type="evidence" value="ECO:0007669"/>
    <property type="project" value="UniProtKB-KW"/>
</dbReference>
<dbReference type="SUPFAM" id="SSF51735">
    <property type="entry name" value="NAD(P)-binding Rossmann-fold domains"/>
    <property type="match status" value="1"/>
</dbReference>
<dbReference type="RefSeq" id="WP_278018106.1">
    <property type="nucleotide sequence ID" value="NZ_JARRRY010000004.1"/>
</dbReference>
<dbReference type="PANTHER" id="PTHR44085:SF2">
    <property type="entry name" value="SEPIAPTERIN REDUCTASE"/>
    <property type="match status" value="1"/>
</dbReference>
<dbReference type="Gene3D" id="3.40.50.720">
    <property type="entry name" value="NAD(P)-binding Rossmann-like Domain"/>
    <property type="match status" value="1"/>
</dbReference>
<dbReference type="PANTHER" id="PTHR44085">
    <property type="entry name" value="SEPIAPTERIN REDUCTASE"/>
    <property type="match status" value="1"/>
</dbReference>
<dbReference type="InterPro" id="IPR020904">
    <property type="entry name" value="Sc_DH/Rdtase_CS"/>
</dbReference>
<gene>
    <name evidence="7" type="ORF">P6P90_09985</name>
</gene>
<dbReference type="CDD" id="cd05367">
    <property type="entry name" value="SPR-like_SDR_c"/>
    <property type="match status" value="1"/>
</dbReference>
<dbReference type="EC" id="1.1.1.320" evidence="7"/>
<comment type="caution">
    <text evidence="7">The sequence shown here is derived from an EMBL/GenBank/DDBJ whole genome shotgun (WGS) entry which is preliminary data.</text>
</comment>
<comment type="subcellular location">
    <subcellularLocation>
        <location evidence="1">Cytoplasm</location>
    </subcellularLocation>
</comment>
<keyword evidence="8" id="KW-1185">Reference proteome</keyword>
<dbReference type="InterPro" id="IPR002347">
    <property type="entry name" value="SDR_fam"/>
</dbReference>
<dbReference type="PROSITE" id="PS00061">
    <property type="entry name" value="ADH_SHORT"/>
    <property type="match status" value="1"/>
</dbReference>
<evidence type="ECO:0000256" key="1">
    <source>
        <dbReference type="ARBA" id="ARBA00004496"/>
    </source>
</evidence>
<dbReference type="NCBIfam" id="NF005381">
    <property type="entry name" value="PRK06924.1"/>
    <property type="match status" value="1"/>
</dbReference>
<evidence type="ECO:0000256" key="3">
    <source>
        <dbReference type="ARBA" id="ARBA00022490"/>
    </source>
</evidence>
<accession>A0ABT6H5H1</accession>
<dbReference type="Proteomes" id="UP001218246">
    <property type="component" value="Unassembled WGS sequence"/>
</dbReference>
<comment type="similarity">
    <text evidence="2 6">Belongs to the short-chain dehydrogenases/reductases (SDR) family.</text>
</comment>
<proteinExistence type="inferred from homology"/>
<evidence type="ECO:0000256" key="5">
    <source>
        <dbReference type="ARBA" id="ARBA00023002"/>
    </source>
</evidence>
<dbReference type="PRINTS" id="PR00081">
    <property type="entry name" value="GDHRDH"/>
</dbReference>
<name>A0ABT6H5H1_9BACI</name>
<keyword evidence="4" id="KW-0521">NADP</keyword>
<dbReference type="InterPro" id="IPR051721">
    <property type="entry name" value="Biopterin_syn/organic_redct"/>
</dbReference>
<evidence type="ECO:0000256" key="6">
    <source>
        <dbReference type="RuleBase" id="RU000363"/>
    </source>
</evidence>
<sequence>MRYAIVTGTSRGLGEAIVRKLLEQEIIVFSISRSRNTSLEEFAKQTNTLFYPFSFDLSNIDSIADLTDEIFALMDVDSAQALYLINNAGMLAPIKPIGRAETKQLITNVHVNLLAPMLLTHEFLKRTQDAPVDKRIVNISSGAGTSPYYGWGAYCTAKAGINMFTRCIALEEEGKEYPVKVISFAPGVVDTDMQAEIRSTDKEDFMNVERFHALKEEDKLLSPDYVAQAVVNLLQANDFEQGGVIRIDEKS</sequence>
<evidence type="ECO:0000313" key="7">
    <source>
        <dbReference type="EMBL" id="MDG5754300.1"/>
    </source>
</evidence>
<dbReference type="Pfam" id="PF00106">
    <property type="entry name" value="adh_short"/>
    <property type="match status" value="1"/>
</dbReference>
<evidence type="ECO:0000256" key="4">
    <source>
        <dbReference type="ARBA" id="ARBA00022857"/>
    </source>
</evidence>
<reference evidence="7 8" key="1">
    <citation type="submission" date="2023-04" db="EMBL/GenBank/DDBJ databases">
        <title>Ectobacillus antri isolated from activated sludge.</title>
        <authorList>
            <person name="Yan P."/>
            <person name="Liu X."/>
        </authorList>
    </citation>
    <scope>NUCLEOTIDE SEQUENCE [LARGE SCALE GENOMIC DNA]</scope>
    <source>
        <strain evidence="7 8">C18H</strain>
    </source>
</reference>
<evidence type="ECO:0000256" key="2">
    <source>
        <dbReference type="ARBA" id="ARBA00006484"/>
    </source>
</evidence>
<evidence type="ECO:0000313" key="8">
    <source>
        <dbReference type="Proteomes" id="UP001218246"/>
    </source>
</evidence>